<organism evidence="1">
    <name type="scientific">Rhizophora mucronata</name>
    <name type="common">Asiatic mangrove</name>
    <dbReference type="NCBI Taxonomy" id="61149"/>
    <lineage>
        <taxon>Eukaryota</taxon>
        <taxon>Viridiplantae</taxon>
        <taxon>Streptophyta</taxon>
        <taxon>Embryophyta</taxon>
        <taxon>Tracheophyta</taxon>
        <taxon>Spermatophyta</taxon>
        <taxon>Magnoliopsida</taxon>
        <taxon>eudicotyledons</taxon>
        <taxon>Gunneridae</taxon>
        <taxon>Pentapetalae</taxon>
        <taxon>rosids</taxon>
        <taxon>fabids</taxon>
        <taxon>Malpighiales</taxon>
        <taxon>Rhizophoraceae</taxon>
        <taxon>Rhizophora</taxon>
    </lineage>
</organism>
<reference evidence="1" key="1">
    <citation type="submission" date="2018-02" db="EMBL/GenBank/DDBJ databases">
        <title>Rhizophora mucronata_Transcriptome.</title>
        <authorList>
            <person name="Meera S.P."/>
            <person name="Sreeshan A."/>
            <person name="Augustine A."/>
        </authorList>
    </citation>
    <scope>NUCLEOTIDE SEQUENCE</scope>
    <source>
        <tissue evidence="1">Leaf</tissue>
    </source>
</reference>
<protein>
    <submittedName>
        <fullName evidence="1">Uncharacterized protein</fullName>
    </submittedName>
</protein>
<sequence length="54" mass="6414">MILPVLFKVLSHRSLIHFLLLYNKRCKSLSFVLYPYLCCVDKLSFTRIVMCSIF</sequence>
<evidence type="ECO:0000313" key="1">
    <source>
        <dbReference type="EMBL" id="MBW88325.1"/>
    </source>
</evidence>
<proteinExistence type="predicted"/>
<name>A0A2P2J4F2_RHIMU</name>
<dbReference type="AlphaFoldDB" id="A0A2P2J4F2"/>
<dbReference type="EMBL" id="GGEC01007842">
    <property type="protein sequence ID" value="MBW88325.1"/>
    <property type="molecule type" value="Transcribed_RNA"/>
</dbReference>
<accession>A0A2P2J4F2</accession>